<dbReference type="CDD" id="cd06845">
    <property type="entry name" value="Bcl-2_like"/>
    <property type="match status" value="1"/>
</dbReference>
<evidence type="ECO:0000256" key="1">
    <source>
        <dbReference type="ARBA" id="ARBA00004308"/>
    </source>
</evidence>
<comment type="caution">
    <text evidence="9">The sequence shown here is derived from an EMBL/GenBank/DDBJ whole genome shotgun (WGS) entry which is preliminary data.</text>
</comment>
<evidence type="ECO:0000256" key="7">
    <source>
        <dbReference type="SAM" id="MobiDB-lite"/>
    </source>
</evidence>
<dbReference type="PANTHER" id="PTHR11256:SF47">
    <property type="entry name" value="BCL-2-LIKE PROTEIN 10"/>
    <property type="match status" value="1"/>
</dbReference>
<gene>
    <name evidence="9" type="ORF">PACLA_8A023872</name>
</gene>
<dbReference type="EMBL" id="CACRXK020007502">
    <property type="protein sequence ID" value="CAB4012415.1"/>
    <property type="molecule type" value="Genomic_DNA"/>
</dbReference>
<dbReference type="InterPro" id="IPR026298">
    <property type="entry name" value="Bcl-2_fam"/>
</dbReference>
<keyword evidence="10" id="KW-1185">Reference proteome</keyword>
<organism evidence="9 10">
    <name type="scientific">Paramuricea clavata</name>
    <name type="common">Red gorgonian</name>
    <name type="synonym">Violescent sea-whip</name>
    <dbReference type="NCBI Taxonomy" id="317549"/>
    <lineage>
        <taxon>Eukaryota</taxon>
        <taxon>Metazoa</taxon>
        <taxon>Cnidaria</taxon>
        <taxon>Anthozoa</taxon>
        <taxon>Octocorallia</taxon>
        <taxon>Malacalcyonacea</taxon>
        <taxon>Plexauridae</taxon>
        <taxon>Paramuricea</taxon>
    </lineage>
</organism>
<dbReference type="PRINTS" id="PR01862">
    <property type="entry name" value="BCL2FAMILY"/>
</dbReference>
<dbReference type="GO" id="GO:0001836">
    <property type="term" value="P:release of cytochrome c from mitochondria"/>
    <property type="evidence" value="ECO:0007669"/>
    <property type="project" value="TreeGrafter"/>
</dbReference>
<dbReference type="Gene3D" id="1.10.437.10">
    <property type="entry name" value="Blc2-like"/>
    <property type="match status" value="1"/>
</dbReference>
<keyword evidence="5 8" id="KW-1133">Transmembrane helix</keyword>
<keyword evidence="6 8" id="KW-0472">Membrane</keyword>
<comment type="subcellular location">
    <subcellularLocation>
        <location evidence="1">Endomembrane system</location>
    </subcellularLocation>
</comment>
<dbReference type="SUPFAM" id="SSF56854">
    <property type="entry name" value="Bcl-2 inhibitors of programmed cell death"/>
    <property type="match status" value="1"/>
</dbReference>
<dbReference type="InterPro" id="IPR020726">
    <property type="entry name" value="Bcl2_BH2_motif_CS"/>
</dbReference>
<dbReference type="PROSITE" id="PS50062">
    <property type="entry name" value="BCL2_FAMILY"/>
    <property type="match status" value="1"/>
</dbReference>
<dbReference type="Proteomes" id="UP001152795">
    <property type="component" value="Unassembled WGS sequence"/>
</dbReference>
<name>A0A6S7I151_PARCT</name>
<reference evidence="9" key="1">
    <citation type="submission" date="2020-04" db="EMBL/GenBank/DDBJ databases">
        <authorList>
            <person name="Alioto T."/>
            <person name="Alioto T."/>
            <person name="Gomez Garrido J."/>
        </authorList>
    </citation>
    <scope>NUCLEOTIDE SEQUENCE</scope>
    <source>
        <strain evidence="9">A484AB</strain>
    </source>
</reference>
<evidence type="ECO:0000256" key="5">
    <source>
        <dbReference type="ARBA" id="ARBA00022989"/>
    </source>
</evidence>
<dbReference type="GO" id="GO:0042981">
    <property type="term" value="P:regulation of apoptotic process"/>
    <property type="evidence" value="ECO:0007669"/>
    <property type="project" value="InterPro"/>
</dbReference>
<dbReference type="GO" id="GO:0005741">
    <property type="term" value="C:mitochondrial outer membrane"/>
    <property type="evidence" value="ECO:0007669"/>
    <property type="project" value="TreeGrafter"/>
</dbReference>
<evidence type="ECO:0000256" key="3">
    <source>
        <dbReference type="ARBA" id="ARBA00022692"/>
    </source>
</evidence>
<evidence type="ECO:0000256" key="2">
    <source>
        <dbReference type="ARBA" id="ARBA00009458"/>
    </source>
</evidence>
<dbReference type="PROSITE" id="PS01258">
    <property type="entry name" value="BH2"/>
    <property type="match status" value="1"/>
</dbReference>
<dbReference type="GO" id="GO:0097192">
    <property type="term" value="P:extrinsic apoptotic signaling pathway in absence of ligand"/>
    <property type="evidence" value="ECO:0007669"/>
    <property type="project" value="TreeGrafter"/>
</dbReference>
<evidence type="ECO:0000256" key="6">
    <source>
        <dbReference type="ARBA" id="ARBA00023136"/>
    </source>
</evidence>
<protein>
    <submittedName>
        <fullName evidence="9">Bcl-2 1</fullName>
    </submittedName>
</protein>
<feature type="region of interest" description="Disordered" evidence="7">
    <location>
        <begin position="1"/>
        <end position="25"/>
    </location>
</feature>
<dbReference type="AlphaFoldDB" id="A0A6S7I151"/>
<evidence type="ECO:0000313" key="10">
    <source>
        <dbReference type="Proteomes" id="UP001152795"/>
    </source>
</evidence>
<evidence type="ECO:0000256" key="8">
    <source>
        <dbReference type="SAM" id="Phobius"/>
    </source>
</evidence>
<feature type="compositionally biased region" description="Low complexity" evidence="7">
    <location>
        <begin position="1"/>
        <end position="17"/>
    </location>
</feature>
<keyword evidence="4" id="KW-0053">Apoptosis</keyword>
<dbReference type="GO" id="GO:0008630">
    <property type="term" value="P:intrinsic apoptotic signaling pathway in response to DNA damage"/>
    <property type="evidence" value="ECO:0007669"/>
    <property type="project" value="TreeGrafter"/>
</dbReference>
<dbReference type="SMART" id="SM00337">
    <property type="entry name" value="BCL"/>
    <property type="match status" value="1"/>
</dbReference>
<dbReference type="InterPro" id="IPR036834">
    <property type="entry name" value="Bcl-2-like_sf"/>
</dbReference>
<dbReference type="GO" id="GO:0051400">
    <property type="term" value="F:BH domain binding"/>
    <property type="evidence" value="ECO:0007669"/>
    <property type="project" value="TreeGrafter"/>
</dbReference>
<accession>A0A6S7I151</accession>
<keyword evidence="3 8" id="KW-0812">Transmembrane</keyword>
<dbReference type="PANTHER" id="PTHR11256">
    <property type="entry name" value="BCL-2 RELATED"/>
    <property type="match status" value="1"/>
</dbReference>
<evidence type="ECO:0000256" key="4">
    <source>
        <dbReference type="ARBA" id="ARBA00022703"/>
    </source>
</evidence>
<dbReference type="InterPro" id="IPR002475">
    <property type="entry name" value="Bcl2-like"/>
</dbReference>
<evidence type="ECO:0000313" key="9">
    <source>
        <dbReference type="EMBL" id="CAB4012415.1"/>
    </source>
</evidence>
<dbReference type="InterPro" id="IPR046371">
    <property type="entry name" value="Bcl-2_BH1-3"/>
</dbReference>
<dbReference type="GO" id="GO:0012505">
    <property type="term" value="C:endomembrane system"/>
    <property type="evidence" value="ECO:0007669"/>
    <property type="project" value="UniProtKB-SubCell"/>
</dbReference>
<comment type="similarity">
    <text evidence="2">Belongs to the Bcl-2 family.</text>
</comment>
<feature type="transmembrane region" description="Helical" evidence="8">
    <location>
        <begin position="190"/>
        <end position="211"/>
    </location>
</feature>
<sequence>MSFDSCSDYSSSDSQDSPTEDYSNPFDEAFMKETEDLVVDYIGFRLRSKFRQSCLRGLPREILVPPSQPSNKAINLRNLATNLEDQHEQLFQQICFKVDLSESQAKRNFDRIAKEIFTEGNWNWGRIVSLITFIGVVSHHFVEQERPEMVCEVIQWLLQFIRVHLITWIIEKGGWDGFVAHFNGNKQPKSFWTGVFAMGAIGAAGITLLAMSNK</sequence>
<dbReference type="Pfam" id="PF00452">
    <property type="entry name" value="Bcl-2"/>
    <property type="match status" value="1"/>
</dbReference>
<dbReference type="OrthoDB" id="6021377at2759"/>
<proteinExistence type="inferred from homology"/>